<evidence type="ECO:0000256" key="8">
    <source>
        <dbReference type="ARBA" id="ARBA00023128"/>
    </source>
</evidence>
<keyword evidence="6 12" id="KW-1133">Transmembrane helix</keyword>
<keyword evidence="9 12" id="KW-0472">Membrane</keyword>
<dbReference type="InParanoid" id="A0A2I3S1A3"/>
<evidence type="ECO:0000256" key="2">
    <source>
        <dbReference type="ARBA" id="ARBA00009806"/>
    </source>
</evidence>
<keyword evidence="7 13" id="KW-0175">Coiled coil</keyword>
<evidence type="ECO:0000256" key="14">
    <source>
        <dbReference type="SAM" id="MobiDB-lite"/>
    </source>
</evidence>
<accession>A0A2I3S1A3</accession>
<organism evidence="16 17">
    <name type="scientific">Pan troglodytes</name>
    <name type="common">Chimpanzee</name>
    <dbReference type="NCBI Taxonomy" id="9598"/>
    <lineage>
        <taxon>Eukaryota</taxon>
        <taxon>Metazoa</taxon>
        <taxon>Chordata</taxon>
        <taxon>Craniata</taxon>
        <taxon>Vertebrata</taxon>
        <taxon>Euteleostomi</taxon>
        <taxon>Mammalia</taxon>
        <taxon>Eutheria</taxon>
        <taxon>Euarchontoglires</taxon>
        <taxon>Primates</taxon>
        <taxon>Haplorrhini</taxon>
        <taxon>Catarrhini</taxon>
        <taxon>Hominidae</taxon>
        <taxon>Pan</taxon>
    </lineage>
</organism>
<evidence type="ECO:0000256" key="7">
    <source>
        <dbReference type="ARBA" id="ARBA00023054"/>
    </source>
</evidence>
<dbReference type="Ensembl" id="ENSPTRT00000081025.1">
    <property type="protein sequence ID" value="ENSPTRP00000070756.1"/>
    <property type="gene ID" value="ENSPTRG00000048250.1"/>
</dbReference>
<proteinExistence type="inferred from homology"/>
<evidence type="ECO:0000256" key="11">
    <source>
        <dbReference type="ARBA" id="ARBA00047090"/>
    </source>
</evidence>
<dbReference type="GO" id="GO:0005741">
    <property type="term" value="C:mitochondrial outer membrane"/>
    <property type="evidence" value="ECO:0000318"/>
    <property type="project" value="GO_Central"/>
</dbReference>
<dbReference type="AlphaFoldDB" id="A0A2I3S1A3"/>
<dbReference type="GO" id="GO:0090314">
    <property type="term" value="P:positive regulation of protein targeting to membrane"/>
    <property type="evidence" value="ECO:0007669"/>
    <property type="project" value="UniProtKB-UniRule"/>
</dbReference>
<dbReference type="GO" id="GO:0000266">
    <property type="term" value="P:mitochondrial fission"/>
    <property type="evidence" value="ECO:0007669"/>
    <property type="project" value="UniProtKB-UniRule"/>
</dbReference>
<evidence type="ECO:0000256" key="3">
    <source>
        <dbReference type="ARBA" id="ARBA00021235"/>
    </source>
</evidence>
<dbReference type="PANTHER" id="PTHR16501">
    <property type="entry name" value="TRANSPORT AND GOLGI ORGANIZATION PROTEIN 11"/>
    <property type="match status" value="1"/>
</dbReference>
<comment type="subcellular location">
    <subcellularLocation>
        <location evidence="12">Mitochondrion outer membrane</location>
        <topology evidence="12">Single-pass type IV membrane protein</topology>
    </subcellularLocation>
    <subcellularLocation>
        <location evidence="12">Peroxisome</location>
    </subcellularLocation>
</comment>
<dbReference type="GO" id="GO:0005777">
    <property type="term" value="C:peroxisome"/>
    <property type="evidence" value="ECO:0000318"/>
    <property type="project" value="GO_Central"/>
</dbReference>
<feature type="compositionally biased region" description="Polar residues" evidence="14">
    <location>
        <begin position="1"/>
        <end position="14"/>
    </location>
</feature>
<reference evidence="16" key="2">
    <citation type="submission" date="2025-08" db="UniProtKB">
        <authorList>
            <consortium name="Ensembl"/>
        </authorList>
    </citation>
    <scope>IDENTIFICATION</scope>
</reference>
<keyword evidence="10 12" id="KW-0576">Peroxisome</keyword>
<reference evidence="16" key="3">
    <citation type="submission" date="2025-09" db="UniProtKB">
        <authorList>
            <consortium name="Ensembl"/>
        </authorList>
    </citation>
    <scope>IDENTIFICATION</scope>
</reference>
<sequence length="87" mass="10061">MSENAVHQNGQLVRNDSLPVSRDATTEGTSDDPTVVGAASLRRHIIKLNRRLQLLEKENKQRAKREMVTYSITVAFWLFNSWHWFGH</sequence>
<keyword evidence="4 12" id="KW-0812">Transmembrane</keyword>
<evidence type="ECO:0000256" key="1">
    <source>
        <dbReference type="ARBA" id="ARBA00002338"/>
    </source>
</evidence>
<dbReference type="GO" id="GO:0006626">
    <property type="term" value="P:protein targeting to mitochondrion"/>
    <property type="evidence" value="ECO:0000318"/>
    <property type="project" value="GO_Central"/>
</dbReference>
<evidence type="ECO:0000256" key="6">
    <source>
        <dbReference type="ARBA" id="ARBA00022989"/>
    </source>
</evidence>
<evidence type="ECO:0000256" key="10">
    <source>
        <dbReference type="ARBA" id="ARBA00023140"/>
    </source>
</evidence>
<dbReference type="EMBL" id="AACZ04046872">
    <property type="status" value="NOT_ANNOTATED_CDS"/>
    <property type="molecule type" value="Genomic_DNA"/>
</dbReference>
<reference evidence="16 17" key="1">
    <citation type="journal article" date="2005" name="Nature">
        <title>Initial sequence of the chimpanzee genome and comparison with the human genome.</title>
        <authorList>
            <consortium name="Chimpanzee sequencing and analysis consortium"/>
        </authorList>
    </citation>
    <scope>NUCLEOTIDE SEQUENCE [LARGE SCALE GENOMIC DNA]</scope>
</reference>
<dbReference type="PANTHER" id="PTHR16501:SF17">
    <property type="entry name" value="MITOCHONDRIAL FISSION FACTOR"/>
    <property type="match status" value="1"/>
</dbReference>
<feature type="domain" description="Mff-like" evidence="15">
    <location>
        <begin position="21"/>
        <end position="85"/>
    </location>
</feature>
<dbReference type="Pfam" id="PF05644">
    <property type="entry name" value="Miff"/>
    <property type="match status" value="1"/>
</dbReference>
<evidence type="ECO:0000313" key="17">
    <source>
        <dbReference type="Proteomes" id="UP000002277"/>
    </source>
</evidence>
<dbReference type="Bgee" id="ENSPTRG00000048250">
    <property type="expression patterns" value="Expressed in colon and 7 other cell types or tissues"/>
</dbReference>
<feature type="transmembrane region" description="Helical" evidence="12">
    <location>
        <begin position="67"/>
        <end position="85"/>
    </location>
</feature>
<dbReference type="GO" id="GO:0090141">
    <property type="term" value="P:positive regulation of mitochondrial fission"/>
    <property type="evidence" value="ECO:0000318"/>
    <property type="project" value="GO_Central"/>
</dbReference>
<name>A0A2I3S1A3_PANTR</name>
<evidence type="ECO:0000259" key="15">
    <source>
        <dbReference type="Pfam" id="PF05644"/>
    </source>
</evidence>
<keyword evidence="17" id="KW-1185">Reference proteome</keyword>
<protein>
    <recommendedName>
        <fullName evidence="3 12">Mitochondrial fission factor</fullName>
    </recommendedName>
</protein>
<evidence type="ECO:0000256" key="9">
    <source>
        <dbReference type="ARBA" id="ARBA00023136"/>
    </source>
</evidence>
<keyword evidence="8 12" id="KW-0496">Mitochondrion</keyword>
<evidence type="ECO:0000256" key="12">
    <source>
        <dbReference type="RuleBase" id="RU368040"/>
    </source>
</evidence>
<evidence type="ECO:0000256" key="4">
    <source>
        <dbReference type="ARBA" id="ARBA00022692"/>
    </source>
</evidence>
<dbReference type="InterPro" id="IPR039433">
    <property type="entry name" value="Mff-like_dom"/>
</dbReference>
<evidence type="ECO:0000256" key="5">
    <source>
        <dbReference type="ARBA" id="ARBA00022787"/>
    </source>
</evidence>
<feature type="coiled-coil region" evidence="13">
    <location>
        <begin position="38"/>
        <end position="65"/>
    </location>
</feature>
<dbReference type="GeneTree" id="ENSGT00390000009776"/>
<comment type="function">
    <text evidence="1">Plays a role in mitochondrial and peroxisomal fission. Promotes the recruitment and association of the fission mediator dynamin-related protein 1 (DNM1L) to the mitochondrial surface. May be involved in regulation of synaptic vesicle membrane dynamics by recruitment of DNM1L to clathrin-containing vesicles.</text>
</comment>
<evidence type="ECO:0000313" key="16">
    <source>
        <dbReference type="Ensembl" id="ENSPTRP00000070756.1"/>
    </source>
</evidence>
<comment type="subunit">
    <text evidence="11">Homodimer. Interacts with DNM1L. Interacts with C11orf65/MFI; the interaction inhibits MFF interaction with DNM1L.</text>
</comment>
<dbReference type="InterPro" id="IPR008518">
    <property type="entry name" value="Mff/Tango-11"/>
</dbReference>
<keyword evidence="5 12" id="KW-1000">Mitochondrion outer membrane</keyword>
<comment type="similarity">
    <text evidence="2 12">Belongs to the Tango11 family.</text>
</comment>
<dbReference type="OMA" id="YSITVAC"/>
<evidence type="ECO:0000256" key="13">
    <source>
        <dbReference type="SAM" id="Coils"/>
    </source>
</evidence>
<feature type="region of interest" description="Disordered" evidence="14">
    <location>
        <begin position="1"/>
        <end position="34"/>
    </location>
</feature>
<dbReference type="Proteomes" id="UP000002277">
    <property type="component" value="Chromosome 1"/>
</dbReference>